<dbReference type="InterPro" id="IPR023883">
    <property type="entry name" value="CHP03980_redox-disulphide"/>
</dbReference>
<dbReference type="InterPro" id="IPR015077">
    <property type="entry name" value="DUF1858"/>
</dbReference>
<dbReference type="InterPro" id="IPR038062">
    <property type="entry name" value="ScdA-like_N_sf"/>
</dbReference>
<organism evidence="2 3">
    <name type="scientific">Lutispora thermophila DSM 19022</name>
    <dbReference type="NCBI Taxonomy" id="1122184"/>
    <lineage>
        <taxon>Bacteria</taxon>
        <taxon>Bacillati</taxon>
        <taxon>Bacillota</taxon>
        <taxon>Clostridia</taxon>
        <taxon>Lutisporales</taxon>
        <taxon>Lutisporaceae</taxon>
        <taxon>Lutispora</taxon>
    </lineage>
</organism>
<keyword evidence="3" id="KW-1185">Reference proteome</keyword>
<dbReference type="SUPFAM" id="SSF140683">
    <property type="entry name" value="SP0561-like"/>
    <property type="match status" value="1"/>
</dbReference>
<feature type="domain" description="DUF1858" evidence="1">
    <location>
        <begin position="4"/>
        <end position="56"/>
    </location>
</feature>
<dbReference type="STRING" id="1122184.SAMN02745176_00451"/>
<evidence type="ECO:0000313" key="3">
    <source>
        <dbReference type="Proteomes" id="UP000184442"/>
    </source>
</evidence>
<dbReference type="Gene3D" id="1.10.3910.10">
    <property type="entry name" value="SP0561-like"/>
    <property type="match status" value="1"/>
</dbReference>
<dbReference type="Pfam" id="PF08984">
    <property type="entry name" value="DUF1858"/>
    <property type="match status" value="1"/>
</dbReference>
<protein>
    <submittedName>
        <fullName evidence="2">Hybrid cluster protein-associated redox disulfide domain-containing protein</fullName>
    </submittedName>
</protein>
<name>A0A1M6BN75_9FIRM</name>
<evidence type="ECO:0000313" key="2">
    <source>
        <dbReference type="EMBL" id="SHI50136.1"/>
    </source>
</evidence>
<dbReference type="EMBL" id="FQZS01000004">
    <property type="protein sequence ID" value="SHI50136.1"/>
    <property type="molecule type" value="Genomic_DNA"/>
</dbReference>
<dbReference type="PANTHER" id="PTHR39341">
    <property type="entry name" value="BSL7085 PROTEIN"/>
    <property type="match status" value="1"/>
</dbReference>
<sequence>MAFTKDMTVGEILRANPKTAEVFMSYGMHCLGCPGATGESVEQAAMVHGFDADKLIDDLNKLE</sequence>
<proteinExistence type="predicted"/>
<dbReference type="Proteomes" id="UP000184442">
    <property type="component" value="Unassembled WGS sequence"/>
</dbReference>
<accession>A0A1M6BN75</accession>
<reference evidence="2 3" key="1">
    <citation type="submission" date="2016-11" db="EMBL/GenBank/DDBJ databases">
        <authorList>
            <person name="Jaros S."/>
            <person name="Januszkiewicz K."/>
            <person name="Wedrychowicz H."/>
        </authorList>
    </citation>
    <scope>NUCLEOTIDE SEQUENCE [LARGE SCALE GENOMIC DNA]</scope>
    <source>
        <strain evidence="2 3">DSM 19022</strain>
    </source>
</reference>
<dbReference type="AlphaFoldDB" id="A0A1M6BN75"/>
<dbReference type="OrthoDB" id="15017at2"/>
<dbReference type="RefSeq" id="WP_073024074.1">
    <property type="nucleotide sequence ID" value="NZ_FQZS01000004.1"/>
</dbReference>
<gene>
    <name evidence="2" type="ORF">SAMN02745176_00451</name>
</gene>
<evidence type="ECO:0000259" key="1">
    <source>
        <dbReference type="Pfam" id="PF08984"/>
    </source>
</evidence>
<dbReference type="NCBIfam" id="TIGR03980">
    <property type="entry name" value="prismane_assoc"/>
    <property type="match status" value="1"/>
</dbReference>
<dbReference type="PANTHER" id="PTHR39341:SF1">
    <property type="entry name" value="DUF1858 DOMAIN-CONTAINING PROTEIN"/>
    <property type="match status" value="1"/>
</dbReference>